<feature type="region of interest" description="Disordered" evidence="9">
    <location>
        <begin position="1"/>
        <end position="53"/>
    </location>
</feature>
<feature type="region of interest" description="Disordered" evidence="9">
    <location>
        <begin position="130"/>
        <end position="151"/>
    </location>
</feature>
<dbReference type="PRINTS" id="PR01333">
    <property type="entry name" value="2POREKCHANEL"/>
</dbReference>
<feature type="compositionally biased region" description="Acidic residues" evidence="9">
    <location>
        <begin position="338"/>
        <end position="353"/>
    </location>
</feature>
<evidence type="ECO:0000256" key="8">
    <source>
        <dbReference type="RuleBase" id="RU003857"/>
    </source>
</evidence>
<reference evidence="12 13" key="1">
    <citation type="submission" date="2022-05" db="EMBL/GenBank/DDBJ databases">
        <title>Chromosome-level reference genomes for two strains of Caenorhabditis briggsae: an improved platform for comparative genomics.</title>
        <authorList>
            <person name="Stevens L."/>
            <person name="Andersen E.C."/>
        </authorList>
    </citation>
    <scope>NUCLEOTIDE SEQUENCE [LARGE SCALE GENOMIC DNA]</scope>
    <source>
        <strain evidence="12">QX1410_ONT</strain>
        <tissue evidence="12">Whole-organism</tissue>
    </source>
</reference>
<feature type="compositionally biased region" description="Basic and acidic residues" evidence="9">
    <location>
        <begin position="607"/>
        <end position="620"/>
    </location>
</feature>
<keyword evidence="2 8" id="KW-0813">Transport</keyword>
<feature type="compositionally biased region" description="Basic and acidic residues" evidence="9">
    <location>
        <begin position="755"/>
        <end position="771"/>
    </location>
</feature>
<dbReference type="PANTHER" id="PTHR11003:SF317">
    <property type="entry name" value="POTASSIUM CHANNEL DOMAIN-CONTAINING PROTEIN"/>
    <property type="match status" value="1"/>
</dbReference>
<keyword evidence="5 8" id="KW-0406">Ion transport</keyword>
<evidence type="ECO:0000259" key="11">
    <source>
        <dbReference type="Pfam" id="PF07885"/>
    </source>
</evidence>
<evidence type="ECO:0000256" key="3">
    <source>
        <dbReference type="ARBA" id="ARBA00022692"/>
    </source>
</evidence>
<keyword evidence="4 10" id="KW-1133">Transmembrane helix</keyword>
<feature type="transmembrane region" description="Helical" evidence="10">
    <location>
        <begin position="228"/>
        <end position="246"/>
    </location>
</feature>
<feature type="transmembrane region" description="Helical" evidence="10">
    <location>
        <begin position="357"/>
        <end position="377"/>
    </location>
</feature>
<accession>A0AAE9A9Y1</accession>
<feature type="compositionally biased region" description="Gly residues" evidence="9">
    <location>
        <begin position="691"/>
        <end position="700"/>
    </location>
</feature>
<dbReference type="GO" id="GO:0016020">
    <property type="term" value="C:membrane"/>
    <property type="evidence" value="ECO:0007669"/>
    <property type="project" value="UniProtKB-SubCell"/>
</dbReference>
<dbReference type="AlphaFoldDB" id="A0AAE9A9Y1"/>
<evidence type="ECO:0000256" key="5">
    <source>
        <dbReference type="ARBA" id="ARBA00023065"/>
    </source>
</evidence>
<dbReference type="SUPFAM" id="SSF81324">
    <property type="entry name" value="Voltage-gated potassium channels"/>
    <property type="match status" value="2"/>
</dbReference>
<evidence type="ECO:0000256" key="9">
    <source>
        <dbReference type="SAM" id="MobiDB-lite"/>
    </source>
</evidence>
<keyword evidence="6 10" id="KW-0472">Membrane</keyword>
<feature type="region of interest" description="Disordered" evidence="9">
    <location>
        <begin position="333"/>
        <end position="353"/>
    </location>
</feature>
<feature type="region of interest" description="Disordered" evidence="9">
    <location>
        <begin position="662"/>
        <end position="771"/>
    </location>
</feature>
<proteinExistence type="inferred from homology"/>
<feature type="compositionally biased region" description="Pro residues" evidence="9">
    <location>
        <begin position="589"/>
        <end position="606"/>
    </location>
</feature>
<evidence type="ECO:0000256" key="1">
    <source>
        <dbReference type="ARBA" id="ARBA00004141"/>
    </source>
</evidence>
<evidence type="ECO:0000313" key="13">
    <source>
        <dbReference type="Proteomes" id="UP000827892"/>
    </source>
</evidence>
<dbReference type="InterPro" id="IPR013099">
    <property type="entry name" value="K_chnl_dom"/>
</dbReference>
<evidence type="ECO:0000256" key="4">
    <source>
        <dbReference type="ARBA" id="ARBA00022989"/>
    </source>
</evidence>
<organism evidence="12 13">
    <name type="scientific">Caenorhabditis briggsae</name>
    <dbReference type="NCBI Taxonomy" id="6238"/>
    <lineage>
        <taxon>Eukaryota</taxon>
        <taxon>Metazoa</taxon>
        <taxon>Ecdysozoa</taxon>
        <taxon>Nematoda</taxon>
        <taxon>Chromadorea</taxon>
        <taxon>Rhabditida</taxon>
        <taxon>Rhabditina</taxon>
        <taxon>Rhabditomorpha</taxon>
        <taxon>Rhabditoidea</taxon>
        <taxon>Rhabditidae</taxon>
        <taxon>Peloderinae</taxon>
        <taxon>Caenorhabditis</taxon>
    </lineage>
</organism>
<feature type="compositionally biased region" description="Pro residues" evidence="9">
    <location>
        <begin position="548"/>
        <end position="562"/>
    </location>
</feature>
<dbReference type="EMBL" id="CP090894">
    <property type="protein sequence ID" value="ULT93637.1"/>
    <property type="molecule type" value="Genomic_DNA"/>
</dbReference>
<feature type="compositionally biased region" description="Polar residues" evidence="9">
    <location>
        <begin position="669"/>
        <end position="684"/>
    </location>
</feature>
<feature type="transmembrane region" description="Helical" evidence="10">
    <location>
        <begin position="258"/>
        <end position="276"/>
    </location>
</feature>
<dbReference type="Pfam" id="PF07885">
    <property type="entry name" value="Ion_trans_2"/>
    <property type="match status" value="2"/>
</dbReference>
<feature type="compositionally biased region" description="Polar residues" evidence="9">
    <location>
        <begin position="704"/>
        <end position="722"/>
    </location>
</feature>
<feature type="transmembrane region" description="Helical" evidence="10">
    <location>
        <begin position="410"/>
        <end position="436"/>
    </location>
</feature>
<feature type="domain" description="Potassium channel" evidence="11">
    <location>
        <begin position="222"/>
        <end position="283"/>
    </location>
</feature>
<evidence type="ECO:0000256" key="6">
    <source>
        <dbReference type="ARBA" id="ARBA00023136"/>
    </source>
</evidence>
<gene>
    <name evidence="12" type="ORF">L3Y34_003260</name>
</gene>
<feature type="transmembrane region" description="Helical" evidence="10">
    <location>
        <begin position="67"/>
        <end position="88"/>
    </location>
</feature>
<keyword evidence="3 8" id="KW-0812">Transmembrane</keyword>
<dbReference type="Gene3D" id="1.10.287.70">
    <property type="match status" value="1"/>
</dbReference>
<dbReference type="PANTHER" id="PTHR11003">
    <property type="entry name" value="POTASSIUM CHANNEL, SUBFAMILY K"/>
    <property type="match status" value="1"/>
</dbReference>
<feature type="region of interest" description="Disordered" evidence="9">
    <location>
        <begin position="522"/>
        <end position="650"/>
    </location>
</feature>
<dbReference type="InterPro" id="IPR003280">
    <property type="entry name" value="2pore_dom_K_chnl"/>
</dbReference>
<dbReference type="GO" id="GO:0005267">
    <property type="term" value="F:potassium channel activity"/>
    <property type="evidence" value="ECO:0007669"/>
    <property type="project" value="InterPro"/>
</dbReference>
<name>A0AAE9A9Y1_CAEBR</name>
<comment type="subcellular location">
    <subcellularLocation>
        <location evidence="1">Membrane</location>
        <topology evidence="1">Multi-pass membrane protein</topology>
    </subcellularLocation>
</comment>
<evidence type="ECO:0000256" key="2">
    <source>
        <dbReference type="ARBA" id="ARBA00022448"/>
    </source>
</evidence>
<keyword evidence="7 8" id="KW-0407">Ion channel</keyword>
<feature type="transmembrane region" description="Helical" evidence="10">
    <location>
        <begin position="384"/>
        <end position="404"/>
    </location>
</feature>
<comment type="similarity">
    <text evidence="8">Belongs to the two pore domain potassium channel (TC 1.A.1.8) family.</text>
</comment>
<feature type="compositionally biased region" description="Pro residues" evidence="9">
    <location>
        <begin position="621"/>
        <end position="633"/>
    </location>
</feature>
<evidence type="ECO:0000256" key="7">
    <source>
        <dbReference type="ARBA" id="ARBA00023303"/>
    </source>
</evidence>
<feature type="domain" description="Potassium channel" evidence="11">
    <location>
        <begin position="363"/>
        <end position="437"/>
    </location>
</feature>
<evidence type="ECO:0000256" key="10">
    <source>
        <dbReference type="SAM" id="Phobius"/>
    </source>
</evidence>
<evidence type="ECO:0000313" key="12">
    <source>
        <dbReference type="EMBL" id="ULT93637.1"/>
    </source>
</evidence>
<sequence>MDSSKTAISEKESDDQSSNCPVLLGQEKHNFEQQHFGGNSKKRSPRTSSSKMQLDWVKKAGKKATPLFVHFLMIVSVGAYAIFGALVMRSLESKTVTTIEKKTDVHRRHANLTSVELPTITPLPLELRHRRRRRHNETQSPISDRESREKRAAAHVMRSRKCVIGVIKKMSSMECSMDTLDEKLVKALDECYHVAVEHNTHVNHVLYTNSKEEVESVGEEAEEEVAEWSFMDSLLFAFTVITTIGYGNVAPRTFGGRLFVIGYGLIGIPFTLLAIADLGKFISEMMVVAKTFCKKTWKKLKKAWNPNFIRYPKLSGAKDLSNTDIEEKILENEKVENEIEETSETSEEEDDLTETEATSLFILFLVYIAFGGMMLAAYEPDMDFFKAVYFNFVTLTSIGLGDIVPRSETYMLITIVYIAVGLALTTIAIEIAADALKKLHYFGRKIENVGNVAIWFGGKKITMKALVKNLGDQFNLPTTVVKSLNLDHFVDQAIKVEEGEIETLRPPPFEPDSERFDAEFADEPESEWIRDPTPTPPPTPKPVYRLPSPKPKTPSPPPPPSPTITDDSMVIATPSPEESDDDQELILPSPEPSPIREPTPSPPPREPTPREPTPEPEPYREPTPPPPPPPKPRPLTAAEIAAQKRKAYSEEAWRRYQEYQKQWKKFRQTQKTPAPSSGASTSKQAASGASPEGGGIGGTGPSTRSQSVTSVASGKTSRSATPESKKSSHPSKLILPSPEPSPIRETTPSPPPREPTPREPTPEPEPYRERI</sequence>
<protein>
    <recommendedName>
        <fullName evidence="11">Potassium channel domain-containing protein</fullName>
    </recommendedName>
</protein>
<dbReference type="Proteomes" id="UP000827892">
    <property type="component" value="Chromosome IV"/>
</dbReference>